<feature type="compositionally biased region" description="Polar residues" evidence="11">
    <location>
        <begin position="83"/>
        <end position="93"/>
    </location>
</feature>
<dbReference type="FunFam" id="1.20.58.530:FF:000001">
    <property type="entry name" value="Myosin heavy chain"/>
    <property type="match status" value="1"/>
</dbReference>
<keyword evidence="6 9" id="KW-0505">Motor protein</keyword>
<feature type="compositionally biased region" description="Polar residues" evidence="11">
    <location>
        <begin position="56"/>
        <end position="65"/>
    </location>
</feature>
<dbReference type="PANTHER" id="PTHR13140">
    <property type="entry name" value="MYOSIN"/>
    <property type="match status" value="1"/>
</dbReference>
<evidence type="ECO:0000256" key="2">
    <source>
        <dbReference type="ARBA" id="ARBA00022741"/>
    </source>
</evidence>
<feature type="region of interest" description="Disordered" evidence="11">
    <location>
        <begin position="2335"/>
        <end position="2358"/>
    </location>
</feature>
<feature type="coiled-coil region" evidence="10">
    <location>
        <begin position="2087"/>
        <end position="2121"/>
    </location>
</feature>
<dbReference type="Pfam" id="PF24319">
    <property type="entry name" value="DUF7491"/>
    <property type="match status" value="1"/>
</dbReference>
<feature type="region of interest" description="Disordered" evidence="11">
    <location>
        <begin position="1162"/>
        <end position="1185"/>
    </location>
</feature>
<sequence length="2383" mass="273199">MSFNANANGTAHRRSNPFARTPSASPATNSNLRPKSALFSSPSSTPGLSTPPGHSRTQSNGSLSAITHGFSGSAPRQQRSDSKSGTPTSTTFAPSFIKTEEMKRHDTVKGIEGENDFSGKRYVWLKDPQAAFVRGWIVEEMDGNRLLVQCDDGTQREADAESVDKVNPAKFDKANDMAELTHLNEASVVHNLHMRYQADLIYTYSGLFLVTVNPYASIPIYSNEYINMYRGRSREDTKPHIFAMADEAFRNLVEEGKNQSILVTGESGAGKTENTKKVIQYLAAVAQADSTIKHKPHHSNLSQQILRANPILEAFGNAQTVRNNNSSRFGKFIRIEFTRNGAICGAYIDWYLLEKSRVVHINPHERNYHVFYQLLKGASSSLKREFLIDGLTVENFNYTRDGHDTIVGVSDHDEWESLMEAFNVMGFSDEEQRSILRTVAAVLHLGNITVVKESRTADQARLAPDAKEQAAKVCKLLGVPLEPFLKGLLHPKVKAGREWVEKVQTPEQVRLGLDALSKGIYERGFGDLVNRINGQLDRTGMGLEDSHFIGVLDIAGFEIFEQNSFEQLCINYTNEKLQQFFNHHMFVLEQEEYAREQIEWKFIDFGRDLQPTIDLIELSNPIGVFSCLDEDCVMPKATDKSFTEKLNSLWDKKSTKYRPSRLGQGFILTHYAAEVEYSTEGWLEKNKDPLNDNITRLLAASSIKHVASLFSDCAESEEDHATGRSRVKRGLFRTVAQKHKEHLHSLMAQLHSTHPHFVRCILPNHKKKPKQFNNLLVLDQLRCNGVLEGIRIARTGFPNRLPFAEFRQRYEVLCQDIPKGYLEGQAAASLMLEKLGLDRALYRVGLTKVFFRAGVLAELEEQRDALITQIMSRFQSVARGIIQRNFNVYLDLAENPWWQLIVKMKPLLGTTRTATEVKRRDAMIKDLNERMQLESQNRMKLEEERRNCHAEMVRIQQTLESERALALDKEEIFKRLQLREAELEEKLAGAIEDQERLEDELDDLLNAKNRAERDVETYRSQLEQAATLIAKLEEEKKGLSTKISEVEQSMAEITQRQAERSEQELALQDEIKMLQSQLSVKERKVQDLETKFVKLDQDSELKLNAAQRELQSTKLRETQLTHENEDIQRQLNELSKTSTDYEDLVRQKESELALLRTDNKNFESERQSLEDQKKSLTTEKEKNAEKYREAQAELVAMKSRQSQLEREAEDAKNLLEARLSEDAQADQNRQVLESQIKDLKDELYKTQMDLSRERQSRDDVQLLGEHRYQELKDEFDRLNESKIIIEKELYAQQDTLRRTMEARTTAEKERDEARQEIRRLRVAKTQAEEARMQAEVAGERQASKAALDRENSLRKDLDAAQERLQWFEGECAKLNHQIEDLNKLILESGEFGLKNDQAKERLERELTTVKSRLTASENDNRALLNKLQQKGLEIARSSSRASEASRGQIMSLQREKARLEEQNTKLNKQLGDSQLAIASLEKRAEKLQLSLEDLSHEVAREVKSSRNAEKATSTFTAQLAEANRTIESERQLRTQAQTTIRTLQTSVDTRDKEVNELRAQMLDVLRTVDPEVPIPPQSDGADENVLIQNFDLVRKVEELQQNLRVQTAARTNAENQLSEMRASRNDPASRPKLEEIQLNEAPFQGSPTQKRAAKLHARNYSNTSTPTRRFQELDHLQDSTRSDRTIDTLNFNNRMDLKAEVEELQNQLQLKEMQNRHLQSQIDRSTSAPENYDDQSPSLRRIQKLEMVNTRLHEMLDDSNKKVSALERTIRSGQLSLRDVQTRTHEEILEVLNSQEDSRRALVHSHKDAVAELTDIKGHFERLRHDRAKAEVELRDVKSDLQEMTLAREQEAQNRNQLLQEFADLQIRLDAETSKFADVSSSLAMYKSRADEYFSKLEQAEIAVLKASRAEQFAKSQAKEAEDTYAEVMAEREKMDASIEDLQRQNQRLEEKVEDISTDLAAATQAKKRLQHELEDYRNQRAMEIEDKESSMEQTRKKYQAEFATLTNELDLAREERLFKQAEIARLREELDELRSKWDDEVLNSSTWSKEKARLESTLADVASSRDEAVNAHNEAQGKVVTLLSQVRTLRSSVDEITAERDHLLREKRNVEARLEEAKSGLEDLVKGDSPSLRNAANMDKEILELRSHLAQQEDIAAAAVEKMRRAEALVTEVQKDVMVERENSIQLQQQKASLEKVLNEAQLKLVDLETKGYSSASQDVKFLHKRIQELESQLEDQETERSKSQRSVRNVDRIVKDMQGQIDRKDKQNTQLSEDVSRMRDKVEKLLKTIEELQSSESQNQLSARRAERELREEKEKIARLERELAGLKNLRNDKGSGSVMGSVRSRMGPWRVSEGDDASMVDIPRRKSSLSRVPSFTKGFL</sequence>
<evidence type="ECO:0000259" key="12">
    <source>
        <dbReference type="PROSITE" id="PS51456"/>
    </source>
</evidence>
<comment type="subunit">
    <text evidence="8">Binds to cdc4 and rlc1.</text>
</comment>
<dbReference type="FunFam" id="3.40.850.10:FF:000101">
    <property type="entry name" value="Slow myosin heavy chain 2"/>
    <property type="match status" value="1"/>
</dbReference>
<comment type="similarity">
    <text evidence="1 9">Belongs to the TRAFAC class myosin-kinesin ATPase superfamily. Myosin family.</text>
</comment>
<feature type="region of interest" description="Disordered" evidence="11">
    <location>
        <begin position="1"/>
        <end position="99"/>
    </location>
</feature>
<dbReference type="SMART" id="SM00242">
    <property type="entry name" value="MYSc"/>
    <property type="match status" value="1"/>
</dbReference>
<dbReference type="EMBL" id="JAELUQ010000006">
    <property type="protein sequence ID" value="KAG7412480.1"/>
    <property type="molecule type" value="Genomic_DNA"/>
</dbReference>
<evidence type="ECO:0000256" key="5">
    <source>
        <dbReference type="ARBA" id="ARBA00023123"/>
    </source>
</evidence>
<dbReference type="GO" id="GO:0000146">
    <property type="term" value="F:microfilament motor activity"/>
    <property type="evidence" value="ECO:0007669"/>
    <property type="project" value="TreeGrafter"/>
</dbReference>
<dbReference type="InterPro" id="IPR001609">
    <property type="entry name" value="Myosin_head_motor_dom-like"/>
</dbReference>
<dbReference type="GO" id="GO:1902404">
    <property type="term" value="P:mitotic actomyosin contractile ring contraction"/>
    <property type="evidence" value="ECO:0007669"/>
    <property type="project" value="UniProtKB-ARBA"/>
</dbReference>
<reference evidence="14" key="1">
    <citation type="submission" date="2021-04" db="EMBL/GenBank/DDBJ databases">
        <title>First draft genome resource for Brassicaceae pathogens Fusarium oxysporum f. sp. raphani and Fusarium oxysporum f. sp. rapae.</title>
        <authorList>
            <person name="Asai S."/>
        </authorList>
    </citation>
    <scope>NUCLEOTIDE SEQUENCE</scope>
    <source>
        <strain evidence="14">Tf1208</strain>
    </source>
</reference>
<evidence type="ECO:0000256" key="1">
    <source>
        <dbReference type="ARBA" id="ARBA00008314"/>
    </source>
</evidence>
<proteinExistence type="inferred from homology"/>
<dbReference type="InterPro" id="IPR004009">
    <property type="entry name" value="SH3_Myosin"/>
</dbReference>
<dbReference type="GO" id="GO:0051015">
    <property type="term" value="F:actin filament binding"/>
    <property type="evidence" value="ECO:0007669"/>
    <property type="project" value="TreeGrafter"/>
</dbReference>
<evidence type="ECO:0000313" key="15">
    <source>
        <dbReference type="Proteomes" id="UP000694050"/>
    </source>
</evidence>
<feature type="compositionally biased region" description="Basic and acidic residues" evidence="11">
    <location>
        <begin position="2240"/>
        <end position="2269"/>
    </location>
</feature>
<dbReference type="GO" id="GO:0016459">
    <property type="term" value="C:myosin complex"/>
    <property type="evidence" value="ECO:0007669"/>
    <property type="project" value="UniProtKB-KW"/>
</dbReference>
<protein>
    <submittedName>
        <fullName evidence="14">Myosin type-2 heavy chain 1</fullName>
    </submittedName>
</protein>
<feature type="domain" description="Myosin motor" evidence="12">
    <location>
        <begin position="172"/>
        <end position="864"/>
    </location>
</feature>
<feature type="compositionally biased region" description="Low complexity" evidence="11">
    <location>
        <begin position="2337"/>
        <end position="2350"/>
    </location>
</feature>
<feature type="region of interest" description="Disordered" evidence="11">
    <location>
        <begin position="1719"/>
        <end position="1738"/>
    </location>
</feature>
<feature type="compositionally biased region" description="Low complexity" evidence="11">
    <location>
        <begin position="40"/>
        <end position="55"/>
    </location>
</feature>
<feature type="compositionally biased region" description="Basic and acidic residues" evidence="11">
    <location>
        <begin position="1621"/>
        <end position="1630"/>
    </location>
</feature>
<dbReference type="InterPro" id="IPR055914">
    <property type="entry name" value="DUF7491"/>
</dbReference>
<feature type="coiled-coil region" evidence="10">
    <location>
        <begin position="1820"/>
        <end position="1875"/>
    </location>
</feature>
<evidence type="ECO:0000256" key="8">
    <source>
        <dbReference type="ARBA" id="ARBA00064372"/>
    </source>
</evidence>
<dbReference type="PROSITE" id="PS51456">
    <property type="entry name" value="MYOSIN_MOTOR"/>
    <property type="match status" value="1"/>
</dbReference>
<evidence type="ECO:0000256" key="10">
    <source>
        <dbReference type="SAM" id="Coils"/>
    </source>
</evidence>
<accession>A0A8J5NV24</accession>
<evidence type="ECO:0000256" key="7">
    <source>
        <dbReference type="ARBA" id="ARBA00023203"/>
    </source>
</evidence>
<feature type="region of interest" description="Actin-binding" evidence="9">
    <location>
        <begin position="743"/>
        <end position="765"/>
    </location>
</feature>
<dbReference type="PROSITE" id="PS51844">
    <property type="entry name" value="SH3_LIKE"/>
    <property type="match status" value="1"/>
</dbReference>
<feature type="region of interest" description="Disordered" evidence="11">
    <location>
        <begin position="2234"/>
        <end position="2276"/>
    </location>
</feature>
<dbReference type="Pfam" id="PF00063">
    <property type="entry name" value="Myosin_head"/>
    <property type="match status" value="1"/>
</dbReference>
<dbReference type="PANTHER" id="PTHR13140:SF857">
    <property type="entry name" value="MYOSIN-11"/>
    <property type="match status" value="1"/>
</dbReference>
<evidence type="ECO:0000256" key="6">
    <source>
        <dbReference type="ARBA" id="ARBA00023175"/>
    </source>
</evidence>
<dbReference type="GO" id="GO:0007015">
    <property type="term" value="P:actin filament organization"/>
    <property type="evidence" value="ECO:0007669"/>
    <property type="project" value="TreeGrafter"/>
</dbReference>
<dbReference type="GO" id="GO:0016020">
    <property type="term" value="C:membrane"/>
    <property type="evidence" value="ECO:0007669"/>
    <property type="project" value="TreeGrafter"/>
</dbReference>
<dbReference type="Proteomes" id="UP000694050">
    <property type="component" value="Unassembled WGS sequence"/>
</dbReference>
<dbReference type="GO" id="GO:1903475">
    <property type="term" value="P:mitotic actomyosin contractile ring assembly"/>
    <property type="evidence" value="ECO:0007669"/>
    <property type="project" value="UniProtKB-ARBA"/>
</dbReference>
<keyword evidence="5 9" id="KW-0518">Myosin</keyword>
<feature type="compositionally biased region" description="Polar residues" evidence="11">
    <location>
        <begin position="22"/>
        <end position="33"/>
    </location>
</feature>
<name>A0A8J5NV24_FUSOX</name>
<feature type="domain" description="Myosin N-terminal SH3-like" evidence="13">
    <location>
        <begin position="118"/>
        <end position="168"/>
    </location>
</feature>
<evidence type="ECO:0000256" key="3">
    <source>
        <dbReference type="ARBA" id="ARBA00022840"/>
    </source>
</evidence>
<keyword evidence="3 9" id="KW-0067">ATP-binding</keyword>
<evidence type="ECO:0000256" key="11">
    <source>
        <dbReference type="SAM" id="MobiDB-lite"/>
    </source>
</evidence>
<evidence type="ECO:0000313" key="14">
    <source>
        <dbReference type="EMBL" id="KAG7412480.1"/>
    </source>
</evidence>
<organism evidence="14 15">
    <name type="scientific">Fusarium oxysporum f. sp. rapae</name>
    <dbReference type="NCBI Taxonomy" id="485398"/>
    <lineage>
        <taxon>Eukaryota</taxon>
        <taxon>Fungi</taxon>
        <taxon>Dikarya</taxon>
        <taxon>Ascomycota</taxon>
        <taxon>Pezizomycotina</taxon>
        <taxon>Sordariomycetes</taxon>
        <taxon>Hypocreomycetidae</taxon>
        <taxon>Hypocreales</taxon>
        <taxon>Nectriaceae</taxon>
        <taxon>Fusarium</taxon>
        <taxon>Fusarium oxysporum species complex</taxon>
    </lineage>
</organism>
<feature type="binding site" evidence="9">
    <location>
        <begin position="265"/>
        <end position="272"/>
    </location>
    <ligand>
        <name>ATP</name>
        <dbReference type="ChEBI" id="CHEBI:30616"/>
    </ligand>
</feature>
<dbReference type="FunFam" id="1.20.120.720:FF:000001">
    <property type="entry name" value="Myosin heavy chain, muscle"/>
    <property type="match status" value="1"/>
</dbReference>
<comment type="caution">
    <text evidence="14">The sequence shown here is derived from an EMBL/GenBank/DDBJ whole genome shotgun (WGS) entry which is preliminary data.</text>
</comment>
<feature type="coiled-coil region" evidence="10">
    <location>
        <begin position="1911"/>
        <end position="2044"/>
    </location>
</feature>
<gene>
    <name evidence="14" type="primary">myo2</name>
    <name evidence="14" type="ORF">Forpe1208_v009174</name>
</gene>
<keyword evidence="2 9" id="KW-0547">Nucleotide-binding</keyword>
<keyword evidence="7 9" id="KW-0009">Actin-binding</keyword>
<evidence type="ECO:0000256" key="9">
    <source>
        <dbReference type="PROSITE-ProRule" id="PRU00782"/>
    </source>
</evidence>
<feature type="region of interest" description="Disordered" evidence="11">
    <location>
        <begin position="1610"/>
        <end position="1630"/>
    </location>
</feature>
<keyword evidence="4 10" id="KW-0175">Coiled coil</keyword>
<dbReference type="CDD" id="cd01377">
    <property type="entry name" value="MYSc_class_II"/>
    <property type="match status" value="1"/>
</dbReference>
<dbReference type="GO" id="GO:0005524">
    <property type="term" value="F:ATP binding"/>
    <property type="evidence" value="ECO:0007669"/>
    <property type="project" value="UniProtKB-UniRule"/>
</dbReference>
<evidence type="ECO:0000259" key="13">
    <source>
        <dbReference type="PROSITE" id="PS51844"/>
    </source>
</evidence>
<dbReference type="GO" id="GO:0120104">
    <property type="term" value="C:mitotic actomyosin contractile ring, proximal layer"/>
    <property type="evidence" value="ECO:0007669"/>
    <property type="project" value="UniProtKB-ARBA"/>
</dbReference>
<dbReference type="Pfam" id="PF02736">
    <property type="entry name" value="Myosin_N"/>
    <property type="match status" value="1"/>
</dbReference>
<evidence type="ECO:0000256" key="4">
    <source>
        <dbReference type="ARBA" id="ARBA00023054"/>
    </source>
</evidence>
<dbReference type="FunFam" id="1.10.10.820:FF:000001">
    <property type="entry name" value="Myosin heavy chain"/>
    <property type="match status" value="1"/>
</dbReference>